<dbReference type="Proteomes" id="UP000240653">
    <property type="component" value="Unassembled WGS sequence"/>
</dbReference>
<name>A0A2P7S014_9HYPH</name>
<organism evidence="2 3">
    <name type="scientific">Pseudaminobacter soli</name>
    <name type="common">ex Li et al. 2025</name>
    <dbReference type="NCBI Taxonomy" id="1295366"/>
    <lineage>
        <taxon>Bacteria</taxon>
        <taxon>Pseudomonadati</taxon>
        <taxon>Pseudomonadota</taxon>
        <taxon>Alphaproteobacteria</taxon>
        <taxon>Hyphomicrobiales</taxon>
        <taxon>Phyllobacteriaceae</taxon>
        <taxon>Pseudaminobacter</taxon>
    </lineage>
</organism>
<reference evidence="2 3" key="1">
    <citation type="submission" date="2018-03" db="EMBL/GenBank/DDBJ databases">
        <title>The draft genome of Mesorhizobium soli JCM 19897.</title>
        <authorList>
            <person name="Li L."/>
            <person name="Liu L."/>
            <person name="Liang L."/>
            <person name="Wang T."/>
            <person name="Zhang X."/>
        </authorList>
    </citation>
    <scope>NUCLEOTIDE SEQUENCE [LARGE SCALE GENOMIC DNA]</scope>
    <source>
        <strain evidence="2 3">JCM 19897</strain>
    </source>
</reference>
<evidence type="ECO:0008006" key="4">
    <source>
        <dbReference type="Google" id="ProtNLM"/>
    </source>
</evidence>
<evidence type="ECO:0000256" key="1">
    <source>
        <dbReference type="SAM" id="SignalP"/>
    </source>
</evidence>
<feature type="signal peptide" evidence="1">
    <location>
        <begin position="1"/>
        <end position="25"/>
    </location>
</feature>
<dbReference type="EMBL" id="PXYL01000022">
    <property type="protein sequence ID" value="PSJ55784.1"/>
    <property type="molecule type" value="Genomic_DNA"/>
</dbReference>
<evidence type="ECO:0000313" key="3">
    <source>
        <dbReference type="Proteomes" id="UP000240653"/>
    </source>
</evidence>
<keyword evidence="1" id="KW-0732">Signal</keyword>
<dbReference type="RefSeq" id="WP_106726948.1">
    <property type="nucleotide sequence ID" value="NZ_PXYL01000022.1"/>
</dbReference>
<accession>A0A2P7S014</accession>
<gene>
    <name evidence="2" type="ORF">C7I85_26210</name>
</gene>
<keyword evidence="3" id="KW-1185">Reference proteome</keyword>
<feature type="chain" id="PRO_5015134175" description="DUF885 domain-containing protein" evidence="1">
    <location>
        <begin position="26"/>
        <end position="169"/>
    </location>
</feature>
<protein>
    <recommendedName>
        <fullName evidence="4">DUF885 domain-containing protein</fullName>
    </recommendedName>
</protein>
<dbReference type="AlphaFoldDB" id="A0A2P7S014"/>
<sequence length="169" mass="18705">MSTTRRNILAAIPACGLAAIVPAAASLPPVDEELFRLRDEFLRNTANLDRLNHEFWLSEVAYREELARLGKTLSDDLADGFPIAERMGAHSNEECDAAGGREIELVEAIMRTPAQSLAGLAVKAEALRIAGLRRDEAIWREDELIEMDWADEMAARFVMDVERLGRAAA</sequence>
<comment type="caution">
    <text evidence="2">The sequence shown here is derived from an EMBL/GenBank/DDBJ whole genome shotgun (WGS) entry which is preliminary data.</text>
</comment>
<proteinExistence type="predicted"/>
<evidence type="ECO:0000313" key="2">
    <source>
        <dbReference type="EMBL" id="PSJ55784.1"/>
    </source>
</evidence>